<comment type="caution">
    <text evidence="1">The sequence shown here is derived from an EMBL/GenBank/DDBJ whole genome shotgun (WGS) entry which is preliminary data.</text>
</comment>
<dbReference type="HOGENOM" id="CLU_028913_5_1_1"/>
<dbReference type="OrthoDB" id="2366073at2759"/>
<accession>A0A015LEE3</accession>
<dbReference type="Proteomes" id="UP000022910">
    <property type="component" value="Unassembled WGS sequence"/>
</dbReference>
<protein>
    <submittedName>
        <fullName evidence="1">Uncharacterized protein</fullName>
    </submittedName>
</protein>
<dbReference type="SUPFAM" id="SSF81383">
    <property type="entry name" value="F-box domain"/>
    <property type="match status" value="1"/>
</dbReference>
<dbReference type="CDD" id="cd09917">
    <property type="entry name" value="F-box_SF"/>
    <property type="match status" value="1"/>
</dbReference>
<proteinExistence type="predicted"/>
<dbReference type="InterPro" id="IPR036047">
    <property type="entry name" value="F-box-like_dom_sf"/>
</dbReference>
<gene>
    <name evidence="1" type="ORF">RirG_018350</name>
</gene>
<sequence>MSKLPADCWNEIFEYLEDDIHTLYSCILVNRLWCEVSVRILWRNEQNYTTSNFSTLITCLPNESKEILSKNEITILTPTLKPPIFNYASFCKVLSVNRVYYKIGRLLKNQQNILLQRSTPNVHERNPFFKNSIFFTHIHI</sequence>
<organism evidence="1 2">
    <name type="scientific">Rhizophagus irregularis (strain DAOM 197198w)</name>
    <name type="common">Glomus intraradices</name>
    <dbReference type="NCBI Taxonomy" id="1432141"/>
    <lineage>
        <taxon>Eukaryota</taxon>
        <taxon>Fungi</taxon>
        <taxon>Fungi incertae sedis</taxon>
        <taxon>Mucoromycota</taxon>
        <taxon>Glomeromycotina</taxon>
        <taxon>Glomeromycetes</taxon>
        <taxon>Glomerales</taxon>
        <taxon>Glomeraceae</taxon>
        <taxon>Rhizophagus</taxon>
    </lineage>
</organism>
<name>A0A015LEE3_RHIIW</name>
<evidence type="ECO:0000313" key="1">
    <source>
        <dbReference type="EMBL" id="EXX78059.1"/>
    </source>
</evidence>
<evidence type="ECO:0000313" key="2">
    <source>
        <dbReference type="Proteomes" id="UP000022910"/>
    </source>
</evidence>
<dbReference type="AlphaFoldDB" id="A0A015LEE3"/>
<dbReference type="EMBL" id="JEMT01009710">
    <property type="protein sequence ID" value="EXX78059.1"/>
    <property type="molecule type" value="Genomic_DNA"/>
</dbReference>
<reference evidence="1 2" key="1">
    <citation type="submission" date="2014-02" db="EMBL/GenBank/DDBJ databases">
        <title>Single nucleus genome sequencing reveals high similarity among nuclei of an endomycorrhizal fungus.</title>
        <authorList>
            <person name="Lin K."/>
            <person name="Geurts R."/>
            <person name="Zhang Z."/>
            <person name="Limpens E."/>
            <person name="Saunders D.G."/>
            <person name="Mu D."/>
            <person name="Pang E."/>
            <person name="Cao H."/>
            <person name="Cha H."/>
            <person name="Lin T."/>
            <person name="Zhou Q."/>
            <person name="Shang Y."/>
            <person name="Li Y."/>
            <person name="Ivanov S."/>
            <person name="Sharma T."/>
            <person name="Velzen R.V."/>
            <person name="Ruijter N.D."/>
            <person name="Aanen D.K."/>
            <person name="Win J."/>
            <person name="Kamoun S."/>
            <person name="Bisseling T."/>
            <person name="Huang S."/>
        </authorList>
    </citation>
    <scope>NUCLEOTIDE SEQUENCE [LARGE SCALE GENOMIC DNA]</scope>
    <source>
        <strain evidence="2">DAOM197198w</strain>
    </source>
</reference>
<keyword evidence="2" id="KW-1185">Reference proteome</keyword>